<dbReference type="GO" id="GO:0005737">
    <property type="term" value="C:cytoplasm"/>
    <property type="evidence" value="ECO:0007669"/>
    <property type="project" value="UniProtKB-ARBA"/>
</dbReference>
<proteinExistence type="inferred from homology"/>
<evidence type="ECO:0000256" key="6">
    <source>
        <dbReference type="SAM" id="Phobius"/>
    </source>
</evidence>
<organism evidence="7 8">
    <name type="scientific">Aegilops tauschii subsp. strangulata</name>
    <name type="common">Goatgrass</name>
    <dbReference type="NCBI Taxonomy" id="200361"/>
    <lineage>
        <taxon>Eukaryota</taxon>
        <taxon>Viridiplantae</taxon>
        <taxon>Streptophyta</taxon>
        <taxon>Embryophyta</taxon>
        <taxon>Tracheophyta</taxon>
        <taxon>Spermatophyta</taxon>
        <taxon>Magnoliopsida</taxon>
        <taxon>Liliopsida</taxon>
        <taxon>Poales</taxon>
        <taxon>Poaceae</taxon>
        <taxon>BOP clade</taxon>
        <taxon>Pooideae</taxon>
        <taxon>Triticodae</taxon>
        <taxon>Triticeae</taxon>
        <taxon>Triticinae</taxon>
        <taxon>Aegilops</taxon>
    </lineage>
</organism>
<dbReference type="Pfam" id="PF05078">
    <property type="entry name" value="DUF679"/>
    <property type="match status" value="1"/>
</dbReference>
<evidence type="ECO:0000313" key="7">
    <source>
        <dbReference type="EnsemblPlants" id="AET2Gv20100000.2"/>
    </source>
</evidence>
<keyword evidence="5 6" id="KW-0472">Membrane</keyword>
<dbReference type="PANTHER" id="PTHR31621:SF56">
    <property type="entry name" value="DUF679 DOMAIN-CONTAINING PROTEIN"/>
    <property type="match status" value="1"/>
</dbReference>
<evidence type="ECO:0000256" key="2">
    <source>
        <dbReference type="ARBA" id="ARBA00008707"/>
    </source>
</evidence>
<accession>A0A453AEB5</accession>
<protein>
    <recommendedName>
        <fullName evidence="9">DUF679 domain-containing protein</fullName>
    </recommendedName>
</protein>
<reference evidence="7" key="4">
    <citation type="submission" date="2019-03" db="UniProtKB">
        <authorList>
            <consortium name="EnsemblPlants"/>
        </authorList>
    </citation>
    <scope>IDENTIFICATION</scope>
</reference>
<dbReference type="PANTHER" id="PTHR31621">
    <property type="entry name" value="PROTEIN DMP3"/>
    <property type="match status" value="1"/>
</dbReference>
<evidence type="ECO:0000256" key="4">
    <source>
        <dbReference type="ARBA" id="ARBA00022989"/>
    </source>
</evidence>
<feature type="transmembrane region" description="Helical" evidence="6">
    <location>
        <begin position="225"/>
        <end position="244"/>
    </location>
</feature>
<keyword evidence="8" id="KW-1185">Reference proteome</keyword>
<dbReference type="GO" id="GO:0010256">
    <property type="term" value="P:endomembrane system organization"/>
    <property type="evidence" value="ECO:0007669"/>
    <property type="project" value="TreeGrafter"/>
</dbReference>
<evidence type="ECO:0000256" key="3">
    <source>
        <dbReference type="ARBA" id="ARBA00022692"/>
    </source>
</evidence>
<evidence type="ECO:0000256" key="5">
    <source>
        <dbReference type="ARBA" id="ARBA00023136"/>
    </source>
</evidence>
<name>A0A453AEB5_AEGTS</name>
<dbReference type="EnsemblPlants" id="AET2Gv20100000.2">
    <property type="protein sequence ID" value="AET2Gv20100000.2"/>
    <property type="gene ID" value="AET2Gv20100000"/>
</dbReference>
<evidence type="ECO:0000256" key="1">
    <source>
        <dbReference type="ARBA" id="ARBA00004141"/>
    </source>
</evidence>
<sequence>LHYSSQKMSLKKKSKGVFFLWNFSHKYNERSCLFQNTPRNQTFRLLVDQHGIHPLTKEDDHEITVARTAPPMTTKGPAPATVMSSVANLAQLLPTGTVLAYQALSPSFTNHGKCETSNQWLTGTLVTVLAFACLFFSFTDSIVGRRDGKLYYGFATPCGFNVFNFSSEEERQEWNDLDQFRRLRLRPLDFMHAFFAAVVFLTVAFSDVGLQNCFFPDANRNTEELLKNLPMGMAFLSSFVFVIFPTKRKGIGFSDNAPPQK</sequence>
<evidence type="ECO:0000313" key="8">
    <source>
        <dbReference type="Proteomes" id="UP000015105"/>
    </source>
</evidence>
<comment type="subcellular location">
    <subcellularLocation>
        <location evidence="1">Membrane</location>
        <topology evidence="1">Multi-pass membrane protein</topology>
    </subcellularLocation>
</comment>
<dbReference type="AlphaFoldDB" id="A0A453AEB5"/>
<feature type="transmembrane region" description="Helical" evidence="6">
    <location>
        <begin position="188"/>
        <end position="205"/>
    </location>
</feature>
<dbReference type="GO" id="GO:0016020">
    <property type="term" value="C:membrane"/>
    <property type="evidence" value="ECO:0007669"/>
    <property type="project" value="UniProtKB-SubCell"/>
</dbReference>
<feature type="transmembrane region" description="Helical" evidence="6">
    <location>
        <begin position="120"/>
        <end position="138"/>
    </location>
</feature>
<dbReference type="STRING" id="200361.A0A453AEB5"/>
<evidence type="ECO:0008006" key="9">
    <source>
        <dbReference type="Google" id="ProtNLM"/>
    </source>
</evidence>
<keyword evidence="3 6" id="KW-0812">Transmembrane</keyword>
<keyword evidence="4 6" id="KW-1133">Transmembrane helix</keyword>
<dbReference type="Proteomes" id="UP000015105">
    <property type="component" value="Chromosome 2D"/>
</dbReference>
<dbReference type="InterPro" id="IPR007770">
    <property type="entry name" value="DMP"/>
</dbReference>
<reference evidence="7" key="3">
    <citation type="journal article" date="2017" name="Nature">
        <title>Genome sequence of the progenitor of the wheat D genome Aegilops tauschii.</title>
        <authorList>
            <person name="Luo M.C."/>
            <person name="Gu Y.Q."/>
            <person name="Puiu D."/>
            <person name="Wang H."/>
            <person name="Twardziok S.O."/>
            <person name="Deal K.R."/>
            <person name="Huo N."/>
            <person name="Zhu T."/>
            <person name="Wang L."/>
            <person name="Wang Y."/>
            <person name="McGuire P.E."/>
            <person name="Liu S."/>
            <person name="Long H."/>
            <person name="Ramasamy R.K."/>
            <person name="Rodriguez J.C."/>
            <person name="Van S.L."/>
            <person name="Yuan L."/>
            <person name="Wang Z."/>
            <person name="Xia Z."/>
            <person name="Xiao L."/>
            <person name="Anderson O.D."/>
            <person name="Ouyang S."/>
            <person name="Liang Y."/>
            <person name="Zimin A.V."/>
            <person name="Pertea G."/>
            <person name="Qi P."/>
            <person name="Bennetzen J.L."/>
            <person name="Dai X."/>
            <person name="Dawson M.W."/>
            <person name="Muller H.G."/>
            <person name="Kugler K."/>
            <person name="Rivarola-Duarte L."/>
            <person name="Spannagl M."/>
            <person name="Mayer K.F.X."/>
            <person name="Lu F.H."/>
            <person name="Bevan M.W."/>
            <person name="Leroy P."/>
            <person name="Li P."/>
            <person name="You F.M."/>
            <person name="Sun Q."/>
            <person name="Liu Z."/>
            <person name="Lyons E."/>
            <person name="Wicker T."/>
            <person name="Salzberg S.L."/>
            <person name="Devos K.M."/>
            <person name="Dvorak J."/>
        </authorList>
    </citation>
    <scope>NUCLEOTIDE SEQUENCE [LARGE SCALE GENOMIC DNA]</scope>
    <source>
        <strain evidence="7">cv. AL8/78</strain>
    </source>
</reference>
<dbReference type="Gramene" id="AET2Gv20100000.2">
    <property type="protein sequence ID" value="AET2Gv20100000.2"/>
    <property type="gene ID" value="AET2Gv20100000"/>
</dbReference>
<comment type="similarity">
    <text evidence="2">Belongs to the plant DMP1 protein family.</text>
</comment>
<reference evidence="7" key="5">
    <citation type="journal article" date="2021" name="G3 (Bethesda)">
        <title>Aegilops tauschii genome assembly Aet v5.0 features greater sequence contiguity and improved annotation.</title>
        <authorList>
            <person name="Wang L."/>
            <person name="Zhu T."/>
            <person name="Rodriguez J.C."/>
            <person name="Deal K.R."/>
            <person name="Dubcovsky J."/>
            <person name="McGuire P.E."/>
            <person name="Lux T."/>
            <person name="Spannagl M."/>
            <person name="Mayer K.F.X."/>
            <person name="Baldrich P."/>
            <person name="Meyers B.C."/>
            <person name="Huo N."/>
            <person name="Gu Y.Q."/>
            <person name="Zhou H."/>
            <person name="Devos K.M."/>
            <person name="Bennetzen J.L."/>
            <person name="Unver T."/>
            <person name="Budak H."/>
            <person name="Gulick P.J."/>
            <person name="Galiba G."/>
            <person name="Kalapos B."/>
            <person name="Nelson D.R."/>
            <person name="Li P."/>
            <person name="You F.M."/>
            <person name="Luo M.C."/>
            <person name="Dvorak J."/>
        </authorList>
    </citation>
    <scope>NUCLEOTIDE SEQUENCE [LARGE SCALE GENOMIC DNA]</scope>
    <source>
        <strain evidence="7">cv. AL8/78</strain>
    </source>
</reference>
<reference evidence="8" key="2">
    <citation type="journal article" date="2017" name="Nat. Plants">
        <title>The Aegilops tauschii genome reveals multiple impacts of transposons.</title>
        <authorList>
            <person name="Zhao G."/>
            <person name="Zou C."/>
            <person name="Li K."/>
            <person name="Wang K."/>
            <person name="Li T."/>
            <person name="Gao L."/>
            <person name="Zhang X."/>
            <person name="Wang H."/>
            <person name="Yang Z."/>
            <person name="Liu X."/>
            <person name="Jiang W."/>
            <person name="Mao L."/>
            <person name="Kong X."/>
            <person name="Jiao Y."/>
            <person name="Jia J."/>
        </authorList>
    </citation>
    <scope>NUCLEOTIDE SEQUENCE [LARGE SCALE GENOMIC DNA]</scope>
    <source>
        <strain evidence="8">cv. AL8/78</strain>
    </source>
</reference>
<reference evidence="8" key="1">
    <citation type="journal article" date="2014" name="Science">
        <title>Ancient hybridizations among the ancestral genomes of bread wheat.</title>
        <authorList>
            <consortium name="International Wheat Genome Sequencing Consortium,"/>
            <person name="Marcussen T."/>
            <person name="Sandve S.R."/>
            <person name="Heier L."/>
            <person name="Spannagl M."/>
            <person name="Pfeifer M."/>
            <person name="Jakobsen K.S."/>
            <person name="Wulff B.B."/>
            <person name="Steuernagel B."/>
            <person name="Mayer K.F."/>
            <person name="Olsen O.A."/>
        </authorList>
    </citation>
    <scope>NUCLEOTIDE SEQUENCE [LARGE SCALE GENOMIC DNA]</scope>
    <source>
        <strain evidence="8">cv. AL8/78</strain>
    </source>
</reference>